<dbReference type="Pfam" id="PF02949">
    <property type="entry name" value="7tm_6"/>
    <property type="match status" value="1"/>
</dbReference>
<proteinExistence type="inferred from homology"/>
<evidence type="ECO:0000256" key="5">
    <source>
        <dbReference type="ARBA" id="ARBA00022725"/>
    </source>
</evidence>
<dbReference type="GO" id="GO:0005549">
    <property type="term" value="F:odorant binding"/>
    <property type="evidence" value="ECO:0007669"/>
    <property type="project" value="InterPro"/>
</dbReference>
<dbReference type="EMBL" id="JAWNGG020000093">
    <property type="protein sequence ID" value="KAK9302616.1"/>
    <property type="molecule type" value="Genomic_DNA"/>
</dbReference>
<name>A0AAW0ZYB8_9HYME</name>
<feature type="transmembrane region" description="Helical" evidence="10">
    <location>
        <begin position="153"/>
        <end position="172"/>
    </location>
</feature>
<evidence type="ECO:0000256" key="7">
    <source>
        <dbReference type="ARBA" id="ARBA00023136"/>
    </source>
</evidence>
<evidence type="ECO:0000313" key="12">
    <source>
        <dbReference type="Proteomes" id="UP001432146"/>
    </source>
</evidence>
<gene>
    <name evidence="11" type="ORF">QLX08_005484</name>
</gene>
<dbReference type="Proteomes" id="UP001432146">
    <property type="component" value="Unassembled WGS sequence"/>
</dbReference>
<feature type="transmembrane region" description="Helical" evidence="10">
    <location>
        <begin position="59"/>
        <end position="77"/>
    </location>
</feature>
<feature type="transmembrane region" description="Helical" evidence="10">
    <location>
        <begin position="24"/>
        <end position="47"/>
    </location>
</feature>
<sequence>MNIRNYVFINQLVLKFVGLYPINIMRYVICISCIMLIIIPQIINIYIHWNDLNIVMETGSTLLTISLATLKSVIWMFNRKNLEIFIEFMLTDYWRIIEDNVFEYLKEYAIYAKTITKGYFISMCNALLFFFSLPIIEILIIKHEDSDNLTIKNFPFVALYPIAFYKFPFYQIVYVSQILATSICCLVILATDGLIATALLHTCGHFAVLRRNLKQLDSYIDRVINLKPNSKHISANLYEIKSQMIHVIKHHQVVLWFCDNMEKNFHLMLFLQAMTSSLLICFVGFQVSATLMEQSKMIKFASHLIVALFQLLLFCFPGDMLMQQSLSISTAAYAIQWFQLPSFVKDEICMIILRSQRPSYITAGKLYIMHLENFTTILSTAFSYFMMLQSFNSES</sequence>
<dbReference type="PANTHER" id="PTHR21137:SF35">
    <property type="entry name" value="ODORANT RECEPTOR 19A-RELATED"/>
    <property type="match status" value="1"/>
</dbReference>
<keyword evidence="5 10" id="KW-0552">Olfaction</keyword>
<keyword evidence="7 10" id="KW-0472">Membrane</keyword>
<evidence type="ECO:0000256" key="10">
    <source>
        <dbReference type="RuleBase" id="RU351113"/>
    </source>
</evidence>
<keyword evidence="4 10" id="KW-0812">Transmembrane</keyword>
<protein>
    <recommendedName>
        <fullName evidence="10">Odorant receptor</fullName>
    </recommendedName>
</protein>
<keyword evidence="8 10" id="KW-0675">Receptor</keyword>
<dbReference type="GO" id="GO:0005886">
    <property type="term" value="C:plasma membrane"/>
    <property type="evidence" value="ECO:0007669"/>
    <property type="project" value="UniProtKB-SubCell"/>
</dbReference>
<comment type="caution">
    <text evidence="11">The sequence shown here is derived from an EMBL/GenBank/DDBJ whole genome shotgun (WGS) entry which is preliminary data.</text>
</comment>
<evidence type="ECO:0000256" key="9">
    <source>
        <dbReference type="ARBA" id="ARBA00023224"/>
    </source>
</evidence>
<evidence type="ECO:0000256" key="4">
    <source>
        <dbReference type="ARBA" id="ARBA00022692"/>
    </source>
</evidence>
<reference evidence="11 12" key="1">
    <citation type="submission" date="2024-05" db="EMBL/GenBank/DDBJ databases">
        <title>The nuclear and mitochondrial genome assemblies of Tetragonisca angustula (Apidae: Meliponini), a tiny yet remarkable pollinator in the Neotropics.</title>
        <authorList>
            <person name="Ferrari R."/>
            <person name="Ricardo P.C."/>
            <person name="Dias F.C."/>
            <person name="Araujo N.S."/>
            <person name="Soares D.O."/>
            <person name="Zhou Q.-S."/>
            <person name="Zhu C.-D."/>
            <person name="Coutinho L."/>
            <person name="Airas M.C."/>
            <person name="Batista T.M."/>
        </authorList>
    </citation>
    <scope>NUCLEOTIDE SEQUENCE [LARGE SCALE GENOMIC DNA]</scope>
    <source>
        <strain evidence="11">ASF017062</strain>
        <tissue evidence="11">Abdomen</tissue>
    </source>
</reference>
<feature type="transmembrane region" description="Helical" evidence="10">
    <location>
        <begin position="366"/>
        <end position="387"/>
    </location>
</feature>
<dbReference type="GO" id="GO:0007165">
    <property type="term" value="P:signal transduction"/>
    <property type="evidence" value="ECO:0007669"/>
    <property type="project" value="UniProtKB-KW"/>
</dbReference>
<evidence type="ECO:0000313" key="11">
    <source>
        <dbReference type="EMBL" id="KAK9302616.1"/>
    </source>
</evidence>
<accession>A0AAW0ZYB8</accession>
<evidence type="ECO:0000256" key="3">
    <source>
        <dbReference type="ARBA" id="ARBA00022606"/>
    </source>
</evidence>
<evidence type="ECO:0000256" key="2">
    <source>
        <dbReference type="ARBA" id="ARBA00022475"/>
    </source>
</evidence>
<dbReference type="AlphaFoldDB" id="A0AAW0ZYB8"/>
<comment type="subcellular location">
    <subcellularLocation>
        <location evidence="1 10">Cell membrane</location>
        <topology evidence="1 10">Multi-pass membrane protein</topology>
    </subcellularLocation>
</comment>
<feature type="transmembrane region" description="Helical" evidence="10">
    <location>
        <begin position="119"/>
        <end position="141"/>
    </location>
</feature>
<feature type="transmembrane region" description="Helical" evidence="10">
    <location>
        <begin position="265"/>
        <end position="285"/>
    </location>
</feature>
<dbReference type="GO" id="GO:0004984">
    <property type="term" value="F:olfactory receptor activity"/>
    <property type="evidence" value="ECO:0007669"/>
    <property type="project" value="InterPro"/>
</dbReference>
<keyword evidence="3 10" id="KW-0716">Sensory transduction</keyword>
<dbReference type="InterPro" id="IPR004117">
    <property type="entry name" value="7tm6_olfct_rcpt"/>
</dbReference>
<keyword evidence="2" id="KW-1003">Cell membrane</keyword>
<keyword evidence="9 10" id="KW-0807">Transducer</keyword>
<keyword evidence="12" id="KW-1185">Reference proteome</keyword>
<evidence type="ECO:0000256" key="1">
    <source>
        <dbReference type="ARBA" id="ARBA00004651"/>
    </source>
</evidence>
<evidence type="ECO:0000256" key="6">
    <source>
        <dbReference type="ARBA" id="ARBA00022989"/>
    </source>
</evidence>
<evidence type="ECO:0000256" key="8">
    <source>
        <dbReference type="ARBA" id="ARBA00023170"/>
    </source>
</evidence>
<comment type="similarity">
    <text evidence="10">Belongs to the insect chemoreceptor superfamily. Heteromeric odorant receptor channel (TC 1.A.69) family.</text>
</comment>
<keyword evidence="6 10" id="KW-1133">Transmembrane helix</keyword>
<feature type="transmembrane region" description="Helical" evidence="10">
    <location>
        <begin position="297"/>
        <end position="316"/>
    </location>
</feature>
<dbReference type="PANTHER" id="PTHR21137">
    <property type="entry name" value="ODORANT RECEPTOR"/>
    <property type="match status" value="1"/>
</dbReference>
<comment type="caution">
    <text evidence="10">Lacks conserved residue(s) required for the propagation of feature annotation.</text>
</comment>
<organism evidence="11 12">
    <name type="scientific">Tetragonisca angustula</name>
    <dbReference type="NCBI Taxonomy" id="166442"/>
    <lineage>
        <taxon>Eukaryota</taxon>
        <taxon>Metazoa</taxon>
        <taxon>Ecdysozoa</taxon>
        <taxon>Arthropoda</taxon>
        <taxon>Hexapoda</taxon>
        <taxon>Insecta</taxon>
        <taxon>Pterygota</taxon>
        <taxon>Neoptera</taxon>
        <taxon>Endopterygota</taxon>
        <taxon>Hymenoptera</taxon>
        <taxon>Apocrita</taxon>
        <taxon>Aculeata</taxon>
        <taxon>Apoidea</taxon>
        <taxon>Anthophila</taxon>
        <taxon>Apidae</taxon>
        <taxon>Tetragonisca</taxon>
    </lineage>
</organism>
<feature type="transmembrane region" description="Helical" evidence="10">
    <location>
        <begin position="178"/>
        <end position="201"/>
    </location>
</feature>